<dbReference type="Proteomes" id="UP000194000">
    <property type="component" value="Unassembled WGS sequence"/>
</dbReference>
<dbReference type="AlphaFoldDB" id="A0A1X1V6S0"/>
<evidence type="ECO:0000256" key="1">
    <source>
        <dbReference type="ARBA" id="ARBA00023015"/>
    </source>
</evidence>
<name>A0A1X1V6S0_9MYCO</name>
<dbReference type="STRING" id="1260918.AWC06_06040"/>
<dbReference type="GO" id="GO:0043565">
    <property type="term" value="F:sequence-specific DNA binding"/>
    <property type="evidence" value="ECO:0007669"/>
    <property type="project" value="InterPro"/>
</dbReference>
<evidence type="ECO:0000313" key="6">
    <source>
        <dbReference type="Proteomes" id="UP000194000"/>
    </source>
</evidence>
<feature type="domain" description="HTH araC/xylS-type" evidence="4">
    <location>
        <begin position="142"/>
        <end position="248"/>
    </location>
</feature>
<dbReference type="PROSITE" id="PS01124">
    <property type="entry name" value="HTH_ARAC_FAMILY_2"/>
    <property type="match status" value="1"/>
</dbReference>
<evidence type="ECO:0000256" key="2">
    <source>
        <dbReference type="ARBA" id="ARBA00023125"/>
    </source>
</evidence>
<keyword evidence="3" id="KW-0804">Transcription</keyword>
<dbReference type="InterPro" id="IPR050204">
    <property type="entry name" value="AraC_XylS_family_regulators"/>
</dbReference>
<proteinExistence type="predicted"/>
<dbReference type="SMART" id="SM00342">
    <property type="entry name" value="HTH_ARAC"/>
    <property type="match status" value="1"/>
</dbReference>
<dbReference type="SUPFAM" id="SSF46689">
    <property type="entry name" value="Homeodomain-like"/>
    <property type="match status" value="1"/>
</dbReference>
<reference evidence="5 6" key="1">
    <citation type="submission" date="2016-01" db="EMBL/GenBank/DDBJ databases">
        <title>The new phylogeny of the genus Mycobacterium.</title>
        <authorList>
            <person name="Tarcisio F."/>
            <person name="Conor M."/>
            <person name="Antonella G."/>
            <person name="Elisabetta G."/>
            <person name="Giulia F.S."/>
            <person name="Sara T."/>
            <person name="Anna F."/>
            <person name="Clotilde B."/>
            <person name="Roberto B."/>
            <person name="Veronica D.S."/>
            <person name="Fabio R."/>
            <person name="Monica P."/>
            <person name="Olivier J."/>
            <person name="Enrico T."/>
            <person name="Nicola S."/>
        </authorList>
    </citation>
    <scope>NUCLEOTIDE SEQUENCE [LARGE SCALE GENOMIC DNA]</scope>
    <source>
        <strain evidence="5 6">DSM 45731</strain>
    </source>
</reference>
<evidence type="ECO:0000313" key="5">
    <source>
        <dbReference type="EMBL" id="ORV64751.1"/>
    </source>
</evidence>
<dbReference type="RefSeq" id="WP_085193978.1">
    <property type="nucleotide sequence ID" value="NZ_JACKVI010000009.1"/>
</dbReference>
<dbReference type="InterPro" id="IPR018060">
    <property type="entry name" value="HTH_AraC"/>
</dbReference>
<dbReference type="GO" id="GO:0003700">
    <property type="term" value="F:DNA-binding transcription factor activity"/>
    <property type="evidence" value="ECO:0007669"/>
    <property type="project" value="InterPro"/>
</dbReference>
<keyword evidence="2" id="KW-0238">DNA-binding</keyword>
<accession>A0A1X1V6S0</accession>
<dbReference type="PANTHER" id="PTHR46796:SF15">
    <property type="entry name" value="BLL1074 PROTEIN"/>
    <property type="match status" value="1"/>
</dbReference>
<dbReference type="Pfam" id="PF12833">
    <property type="entry name" value="HTH_18"/>
    <property type="match status" value="1"/>
</dbReference>
<dbReference type="Gene3D" id="1.10.10.60">
    <property type="entry name" value="Homeodomain-like"/>
    <property type="match status" value="1"/>
</dbReference>
<dbReference type="OrthoDB" id="2559672at2"/>
<keyword evidence="1" id="KW-0805">Transcription regulation</keyword>
<protein>
    <submittedName>
        <fullName evidence="5">AraC family transcriptional regulator</fullName>
    </submittedName>
</protein>
<comment type="caution">
    <text evidence="5">The sequence shown here is derived from an EMBL/GenBank/DDBJ whole genome shotgun (WGS) entry which is preliminary data.</text>
</comment>
<gene>
    <name evidence="5" type="ORF">AWC06_06040</name>
</gene>
<dbReference type="EMBL" id="LQOW01000003">
    <property type="protein sequence ID" value="ORV64751.1"/>
    <property type="molecule type" value="Genomic_DNA"/>
</dbReference>
<sequence>MVGYRALDVPETVHRGMPSSTLTFIVSLDDGVEAAHSADALAVARPNPLILGGLHVQASHVRQRCGQAGVQLAVHPLASRALFGMPSAELPVTEYDALDVLGRRAGELPERVAAARRWPQVFATVAEYLANARRRRDGVTVRPEVAYAWRLLERTEGRIAVGALADRVGVSARHLTTLFQQEVGRTPKTVSMLMRFEHATTAIAASARRHGRVDLAAVAVDRGYYDQAHLTREFVRFAGVPPRAWLAEEFRNIQDGGHSFGSEWDHDYLESDCLVDATGA</sequence>
<dbReference type="InterPro" id="IPR009057">
    <property type="entry name" value="Homeodomain-like_sf"/>
</dbReference>
<organism evidence="5 6">
    <name type="scientific">Mycobacterium fragae</name>
    <dbReference type="NCBI Taxonomy" id="1260918"/>
    <lineage>
        <taxon>Bacteria</taxon>
        <taxon>Bacillati</taxon>
        <taxon>Actinomycetota</taxon>
        <taxon>Actinomycetes</taxon>
        <taxon>Mycobacteriales</taxon>
        <taxon>Mycobacteriaceae</taxon>
        <taxon>Mycobacterium</taxon>
    </lineage>
</organism>
<evidence type="ECO:0000259" key="4">
    <source>
        <dbReference type="PROSITE" id="PS01124"/>
    </source>
</evidence>
<evidence type="ECO:0000256" key="3">
    <source>
        <dbReference type="ARBA" id="ARBA00023163"/>
    </source>
</evidence>
<dbReference type="PANTHER" id="PTHR46796">
    <property type="entry name" value="HTH-TYPE TRANSCRIPTIONAL ACTIVATOR RHAS-RELATED"/>
    <property type="match status" value="1"/>
</dbReference>
<keyword evidence="6" id="KW-1185">Reference proteome</keyword>